<name>A0ABV6HR68_9SPHI</name>
<proteinExistence type="predicted"/>
<sequence length="58" mass="6985">MKKNTKDETIKRTDLHKNLKLIIKPVRNTRARIRQLLRSFIPLLLPEDVNDIYQQFPN</sequence>
<dbReference type="RefSeq" id="WP_165447080.1">
    <property type="nucleotide sequence ID" value="NZ_JBHLWO010000004.1"/>
</dbReference>
<reference evidence="1 2" key="1">
    <citation type="submission" date="2024-09" db="EMBL/GenBank/DDBJ databases">
        <authorList>
            <person name="Sun Q."/>
            <person name="Mori K."/>
        </authorList>
    </citation>
    <scope>NUCLEOTIDE SEQUENCE [LARGE SCALE GENOMIC DNA]</scope>
    <source>
        <strain evidence="1 2">CCM 7765</strain>
    </source>
</reference>
<organism evidence="1 2">
    <name type="scientific">Olivibacter oleidegradans</name>
    <dbReference type="NCBI Taxonomy" id="760123"/>
    <lineage>
        <taxon>Bacteria</taxon>
        <taxon>Pseudomonadati</taxon>
        <taxon>Bacteroidota</taxon>
        <taxon>Sphingobacteriia</taxon>
        <taxon>Sphingobacteriales</taxon>
        <taxon>Sphingobacteriaceae</taxon>
        <taxon>Olivibacter</taxon>
    </lineage>
</organism>
<accession>A0ABV6HR68</accession>
<dbReference type="Proteomes" id="UP001589774">
    <property type="component" value="Unassembled WGS sequence"/>
</dbReference>
<protein>
    <submittedName>
        <fullName evidence="1">Uncharacterized protein</fullName>
    </submittedName>
</protein>
<evidence type="ECO:0000313" key="1">
    <source>
        <dbReference type="EMBL" id="MFC0321191.1"/>
    </source>
</evidence>
<keyword evidence="2" id="KW-1185">Reference proteome</keyword>
<evidence type="ECO:0000313" key="2">
    <source>
        <dbReference type="Proteomes" id="UP001589774"/>
    </source>
</evidence>
<gene>
    <name evidence="1" type="ORF">ACFFI0_22910</name>
</gene>
<comment type="caution">
    <text evidence="1">The sequence shown here is derived from an EMBL/GenBank/DDBJ whole genome shotgun (WGS) entry which is preliminary data.</text>
</comment>
<dbReference type="EMBL" id="JBHLWO010000004">
    <property type="protein sequence ID" value="MFC0321191.1"/>
    <property type="molecule type" value="Genomic_DNA"/>
</dbReference>